<organism evidence="1 2">
    <name type="scientific">Gossypium aridum</name>
    <name type="common">American cotton</name>
    <name type="synonym">Erioxylum aridum</name>
    <dbReference type="NCBI Taxonomy" id="34290"/>
    <lineage>
        <taxon>Eukaryota</taxon>
        <taxon>Viridiplantae</taxon>
        <taxon>Streptophyta</taxon>
        <taxon>Embryophyta</taxon>
        <taxon>Tracheophyta</taxon>
        <taxon>Spermatophyta</taxon>
        <taxon>Magnoliopsida</taxon>
        <taxon>eudicotyledons</taxon>
        <taxon>Gunneridae</taxon>
        <taxon>Pentapetalae</taxon>
        <taxon>rosids</taxon>
        <taxon>malvids</taxon>
        <taxon>Malvales</taxon>
        <taxon>Malvaceae</taxon>
        <taxon>Malvoideae</taxon>
        <taxon>Gossypium</taxon>
    </lineage>
</organism>
<reference evidence="1 2" key="1">
    <citation type="journal article" date="2019" name="Genome Biol. Evol.">
        <title>Insights into the evolution of the New World diploid cottons (Gossypium, subgenus Houzingenia) based on genome sequencing.</title>
        <authorList>
            <person name="Grover C.E."/>
            <person name="Arick M.A. 2nd"/>
            <person name="Thrash A."/>
            <person name="Conover J.L."/>
            <person name="Sanders W.S."/>
            <person name="Peterson D.G."/>
            <person name="Frelichowski J.E."/>
            <person name="Scheffler J.A."/>
            <person name="Scheffler B.E."/>
            <person name="Wendel J.F."/>
        </authorList>
    </citation>
    <scope>NUCLEOTIDE SEQUENCE [LARGE SCALE GENOMIC DNA]</scope>
    <source>
        <strain evidence="1">185</strain>
        <tissue evidence="1">Leaf</tissue>
    </source>
</reference>
<protein>
    <submittedName>
        <fullName evidence="1">Uncharacterized protein</fullName>
    </submittedName>
</protein>
<accession>A0A7J8XZ60</accession>
<proteinExistence type="predicted"/>
<dbReference type="Proteomes" id="UP000593577">
    <property type="component" value="Unassembled WGS sequence"/>
</dbReference>
<dbReference type="EMBL" id="JABFAA010000009">
    <property type="protein sequence ID" value="MBA0692350.1"/>
    <property type="molecule type" value="Genomic_DNA"/>
</dbReference>
<dbReference type="AlphaFoldDB" id="A0A7J8XZ60"/>
<evidence type="ECO:0000313" key="2">
    <source>
        <dbReference type="Proteomes" id="UP000593577"/>
    </source>
</evidence>
<keyword evidence="2" id="KW-1185">Reference proteome</keyword>
<name>A0A7J8XZ60_GOSAI</name>
<evidence type="ECO:0000313" key="1">
    <source>
        <dbReference type="EMBL" id="MBA0692350.1"/>
    </source>
</evidence>
<gene>
    <name evidence="1" type="ORF">Goari_009921</name>
</gene>
<sequence length="56" mass="6527">MLALGRFPTIDFSERRAFQFQQMRKKCPWCDKELIICFLNVNLLKDFGGESLTGGR</sequence>
<comment type="caution">
    <text evidence="1">The sequence shown here is derived from an EMBL/GenBank/DDBJ whole genome shotgun (WGS) entry which is preliminary data.</text>
</comment>